<dbReference type="AlphaFoldDB" id="A0AAV7M2Z3"/>
<accession>A0AAV7M2Z3</accession>
<organism evidence="2 3">
    <name type="scientific">Pleurodeles waltl</name>
    <name type="common">Iberian ribbed newt</name>
    <dbReference type="NCBI Taxonomy" id="8319"/>
    <lineage>
        <taxon>Eukaryota</taxon>
        <taxon>Metazoa</taxon>
        <taxon>Chordata</taxon>
        <taxon>Craniata</taxon>
        <taxon>Vertebrata</taxon>
        <taxon>Euteleostomi</taxon>
        <taxon>Amphibia</taxon>
        <taxon>Batrachia</taxon>
        <taxon>Caudata</taxon>
        <taxon>Salamandroidea</taxon>
        <taxon>Salamandridae</taxon>
        <taxon>Pleurodelinae</taxon>
        <taxon>Pleurodeles</taxon>
    </lineage>
</organism>
<proteinExistence type="predicted"/>
<dbReference type="EMBL" id="JANPWB010000014">
    <property type="protein sequence ID" value="KAJ1097165.1"/>
    <property type="molecule type" value="Genomic_DNA"/>
</dbReference>
<reference evidence="2" key="1">
    <citation type="journal article" date="2022" name="bioRxiv">
        <title>Sequencing and chromosome-scale assembly of the giantPleurodeles waltlgenome.</title>
        <authorList>
            <person name="Brown T."/>
            <person name="Elewa A."/>
            <person name="Iarovenko S."/>
            <person name="Subramanian E."/>
            <person name="Araus A.J."/>
            <person name="Petzold A."/>
            <person name="Susuki M."/>
            <person name="Suzuki K.-i.T."/>
            <person name="Hayashi T."/>
            <person name="Toyoda A."/>
            <person name="Oliveira C."/>
            <person name="Osipova E."/>
            <person name="Leigh N.D."/>
            <person name="Simon A."/>
            <person name="Yun M.H."/>
        </authorList>
    </citation>
    <scope>NUCLEOTIDE SEQUENCE</scope>
    <source>
        <strain evidence="2">20211129_DDA</strain>
        <tissue evidence="2">Liver</tissue>
    </source>
</reference>
<protein>
    <submittedName>
        <fullName evidence="2">Uncharacterized protein</fullName>
    </submittedName>
</protein>
<comment type="caution">
    <text evidence="2">The sequence shown here is derived from an EMBL/GenBank/DDBJ whole genome shotgun (WGS) entry which is preliminary data.</text>
</comment>
<evidence type="ECO:0000256" key="1">
    <source>
        <dbReference type="SAM" id="MobiDB-lite"/>
    </source>
</evidence>
<evidence type="ECO:0000313" key="3">
    <source>
        <dbReference type="Proteomes" id="UP001066276"/>
    </source>
</evidence>
<gene>
    <name evidence="2" type="ORF">NDU88_002291</name>
</gene>
<keyword evidence="3" id="KW-1185">Reference proteome</keyword>
<evidence type="ECO:0000313" key="2">
    <source>
        <dbReference type="EMBL" id="KAJ1097165.1"/>
    </source>
</evidence>
<name>A0AAV7M2Z3_PLEWA</name>
<feature type="region of interest" description="Disordered" evidence="1">
    <location>
        <begin position="1"/>
        <end position="103"/>
    </location>
</feature>
<dbReference type="Proteomes" id="UP001066276">
    <property type="component" value="Chromosome 10"/>
</dbReference>
<feature type="compositionally biased region" description="Low complexity" evidence="1">
    <location>
        <begin position="26"/>
        <end position="36"/>
    </location>
</feature>
<sequence length="138" mass="14145">MRAAAHVPGLGTSSRTLASRRRRSSGRQNQHSSQGSEGRPVADEAASSRGAATPCHTGCLGHPLPGRASEPQTRSLHLPASTTSPGEDTMPIKGTTPGRHVTAGSGQVRSIAGLWAPADLARLGNQVLGRTEDLPGTA</sequence>
<feature type="compositionally biased region" description="Polar residues" evidence="1">
    <location>
        <begin position="70"/>
        <end position="86"/>
    </location>
</feature>